<dbReference type="SMART" id="SM00382">
    <property type="entry name" value="AAA"/>
    <property type="match status" value="1"/>
</dbReference>
<evidence type="ECO:0000313" key="5">
    <source>
        <dbReference type="EMBL" id="MBB2966949.1"/>
    </source>
</evidence>
<dbReference type="GO" id="GO:0022857">
    <property type="term" value="F:transmembrane transporter activity"/>
    <property type="evidence" value="ECO:0007669"/>
    <property type="project" value="UniProtKB-ARBA"/>
</dbReference>
<dbReference type="SUPFAM" id="SSF52540">
    <property type="entry name" value="P-loop containing nucleoside triphosphate hydrolases"/>
    <property type="match status" value="1"/>
</dbReference>
<dbReference type="GO" id="GO:0005886">
    <property type="term" value="C:plasma membrane"/>
    <property type="evidence" value="ECO:0007669"/>
    <property type="project" value="TreeGrafter"/>
</dbReference>
<sequence>MTSAEMPGQVDDTALRPLLRAEGVGRVFTTAAGNVTALEAVSLEVHPGELLVVRGRSGSGKTTLLNVLGGLDMPTTGTVTLGGLDLTTATESQLVAARRTRLGFVFQAFGLVPVLSAAENVEVPLRLLGVEPAERDARVADLLDRVGLSGHAAQRPSELSGGQQQRVGIARALAARPQVLLADEPTGQLDSVTGAAMMDLLVELVHDSGVAAVVTTHDPLLMARADRVIELHDGRTVPRRRGAHVRE</sequence>
<dbReference type="Proteomes" id="UP000538196">
    <property type="component" value="Unassembled WGS sequence"/>
</dbReference>
<dbReference type="PANTHER" id="PTHR24220:SF685">
    <property type="entry name" value="ABC TRANSPORTER RELATED"/>
    <property type="match status" value="1"/>
</dbReference>
<dbReference type="Gene3D" id="3.40.50.300">
    <property type="entry name" value="P-loop containing nucleotide triphosphate hydrolases"/>
    <property type="match status" value="1"/>
</dbReference>
<dbReference type="GO" id="GO:0005524">
    <property type="term" value="F:ATP binding"/>
    <property type="evidence" value="ECO:0007669"/>
    <property type="project" value="UniProtKB-KW"/>
</dbReference>
<name>A0A7W4UV91_LEIAQ</name>
<evidence type="ECO:0000259" key="4">
    <source>
        <dbReference type="PROSITE" id="PS50893"/>
    </source>
</evidence>
<keyword evidence="1" id="KW-0813">Transport</keyword>
<dbReference type="GO" id="GO:0098796">
    <property type="term" value="C:membrane protein complex"/>
    <property type="evidence" value="ECO:0007669"/>
    <property type="project" value="UniProtKB-ARBA"/>
</dbReference>
<dbReference type="AlphaFoldDB" id="A0A7W4UV91"/>
<keyword evidence="6" id="KW-1185">Reference proteome</keyword>
<evidence type="ECO:0000256" key="3">
    <source>
        <dbReference type="ARBA" id="ARBA00022840"/>
    </source>
</evidence>
<comment type="caution">
    <text evidence="5">The sequence shown here is derived from an EMBL/GenBank/DDBJ whole genome shotgun (WGS) entry which is preliminary data.</text>
</comment>
<evidence type="ECO:0000256" key="1">
    <source>
        <dbReference type="ARBA" id="ARBA00022448"/>
    </source>
</evidence>
<gene>
    <name evidence="5" type="ORF">FHX33_001681</name>
</gene>
<dbReference type="InterPro" id="IPR017911">
    <property type="entry name" value="MacB-like_ATP-bd"/>
</dbReference>
<proteinExistence type="predicted"/>
<dbReference type="GO" id="GO:0016887">
    <property type="term" value="F:ATP hydrolysis activity"/>
    <property type="evidence" value="ECO:0007669"/>
    <property type="project" value="InterPro"/>
</dbReference>
<dbReference type="InterPro" id="IPR015854">
    <property type="entry name" value="ABC_transpr_LolD-like"/>
</dbReference>
<dbReference type="Pfam" id="PF00005">
    <property type="entry name" value="ABC_tran"/>
    <property type="match status" value="1"/>
</dbReference>
<evidence type="ECO:0000256" key="2">
    <source>
        <dbReference type="ARBA" id="ARBA00022741"/>
    </source>
</evidence>
<dbReference type="InterPro" id="IPR017871">
    <property type="entry name" value="ABC_transporter-like_CS"/>
</dbReference>
<dbReference type="InterPro" id="IPR027417">
    <property type="entry name" value="P-loop_NTPase"/>
</dbReference>
<keyword evidence="3 5" id="KW-0067">ATP-binding</keyword>
<keyword evidence="2" id="KW-0547">Nucleotide-binding</keyword>
<evidence type="ECO:0000313" key="6">
    <source>
        <dbReference type="Proteomes" id="UP000538196"/>
    </source>
</evidence>
<feature type="domain" description="ABC transporter" evidence="4">
    <location>
        <begin position="19"/>
        <end position="247"/>
    </location>
</feature>
<protein>
    <submittedName>
        <fullName evidence="5">Putative ABC transport system ATP-binding protein</fullName>
    </submittedName>
</protein>
<accession>A0A7W4UV91</accession>
<dbReference type="InterPro" id="IPR003593">
    <property type="entry name" value="AAA+_ATPase"/>
</dbReference>
<dbReference type="InterPro" id="IPR003439">
    <property type="entry name" value="ABC_transporter-like_ATP-bd"/>
</dbReference>
<reference evidence="5 6" key="1">
    <citation type="submission" date="2020-08" db="EMBL/GenBank/DDBJ databases">
        <title>Sequencing the genomes of 1000 actinobacteria strains.</title>
        <authorList>
            <person name="Klenk H.-P."/>
        </authorList>
    </citation>
    <scope>NUCLEOTIDE SEQUENCE [LARGE SCALE GENOMIC DNA]</scope>
    <source>
        <strain evidence="5 6">DSM 20146</strain>
    </source>
</reference>
<dbReference type="PROSITE" id="PS50893">
    <property type="entry name" value="ABC_TRANSPORTER_2"/>
    <property type="match status" value="1"/>
</dbReference>
<dbReference type="EMBL" id="JACHVP010000001">
    <property type="protein sequence ID" value="MBB2966949.1"/>
    <property type="molecule type" value="Genomic_DNA"/>
</dbReference>
<dbReference type="RefSeq" id="WP_183428347.1">
    <property type="nucleotide sequence ID" value="NZ_JACHVP010000001.1"/>
</dbReference>
<organism evidence="5 6">
    <name type="scientific">Leifsonia aquatica</name>
    <name type="common">Corynebacterium aquaticum</name>
    <dbReference type="NCBI Taxonomy" id="144185"/>
    <lineage>
        <taxon>Bacteria</taxon>
        <taxon>Bacillati</taxon>
        <taxon>Actinomycetota</taxon>
        <taxon>Actinomycetes</taxon>
        <taxon>Micrococcales</taxon>
        <taxon>Microbacteriaceae</taxon>
        <taxon>Leifsonia</taxon>
    </lineage>
</organism>
<dbReference type="PANTHER" id="PTHR24220">
    <property type="entry name" value="IMPORT ATP-BINDING PROTEIN"/>
    <property type="match status" value="1"/>
</dbReference>
<dbReference type="PROSITE" id="PS00211">
    <property type="entry name" value="ABC_TRANSPORTER_1"/>
    <property type="match status" value="1"/>
</dbReference>
<dbReference type="CDD" id="cd03255">
    <property type="entry name" value="ABC_MJ0796_LolCDE_FtsE"/>
    <property type="match status" value="1"/>
</dbReference>
<dbReference type="FunFam" id="3.40.50.300:FF:000032">
    <property type="entry name" value="Export ABC transporter ATP-binding protein"/>
    <property type="match status" value="1"/>
</dbReference>